<accession>A0A9P9AIX6</accession>
<proteinExistence type="predicted"/>
<dbReference type="OrthoDB" id="542013at2759"/>
<evidence type="ECO:0000313" key="2">
    <source>
        <dbReference type="EMBL" id="KAH6867170.1"/>
    </source>
</evidence>
<dbReference type="PANTHER" id="PTHR43157">
    <property type="entry name" value="PHOSPHATIDYLINOSITOL-GLYCAN BIOSYNTHESIS CLASS F PROTEIN-RELATED"/>
    <property type="match status" value="1"/>
</dbReference>
<name>A0A9P9AIX6_9HYPO</name>
<gene>
    <name evidence="2" type="ORF">B0T10DRAFT_468019</name>
</gene>
<dbReference type="PANTHER" id="PTHR43157:SF31">
    <property type="entry name" value="PHOSPHATIDYLINOSITOL-GLYCAN BIOSYNTHESIS CLASS F PROTEIN"/>
    <property type="match status" value="1"/>
</dbReference>
<dbReference type="InterPro" id="IPR002347">
    <property type="entry name" value="SDR_fam"/>
</dbReference>
<evidence type="ECO:0000313" key="3">
    <source>
        <dbReference type="Proteomes" id="UP000777438"/>
    </source>
</evidence>
<dbReference type="InterPro" id="IPR036291">
    <property type="entry name" value="NAD(P)-bd_dom_sf"/>
</dbReference>
<dbReference type="Proteomes" id="UP000777438">
    <property type="component" value="Unassembled WGS sequence"/>
</dbReference>
<dbReference type="Gene3D" id="3.40.50.720">
    <property type="entry name" value="NAD(P)-binding Rossmann-like Domain"/>
    <property type="match status" value="1"/>
</dbReference>
<keyword evidence="3" id="KW-1185">Reference proteome</keyword>
<protein>
    <submittedName>
        <fullName evidence="2">Uncharacterized protein</fullName>
    </submittedName>
</protein>
<comment type="caution">
    <text evidence="2">The sequence shown here is derived from an EMBL/GenBank/DDBJ whole genome shotgun (WGS) entry which is preliminary data.</text>
</comment>
<organism evidence="2 3">
    <name type="scientific">Thelonectria olida</name>
    <dbReference type="NCBI Taxonomy" id="1576542"/>
    <lineage>
        <taxon>Eukaryota</taxon>
        <taxon>Fungi</taxon>
        <taxon>Dikarya</taxon>
        <taxon>Ascomycota</taxon>
        <taxon>Pezizomycotina</taxon>
        <taxon>Sordariomycetes</taxon>
        <taxon>Hypocreomycetidae</taxon>
        <taxon>Hypocreales</taxon>
        <taxon>Nectriaceae</taxon>
        <taxon>Thelonectria</taxon>
    </lineage>
</organism>
<dbReference type="EMBL" id="JAGPYM010000120">
    <property type="protein sequence ID" value="KAH6867170.1"/>
    <property type="molecule type" value="Genomic_DNA"/>
</dbReference>
<dbReference type="Pfam" id="PF00106">
    <property type="entry name" value="adh_short"/>
    <property type="match status" value="1"/>
</dbReference>
<sequence length="300" mass="32236">MATKEMGIGDILHYQYSSLPITLTPADCYGTTYIVTGSNSGLGLECVKHLVKLGCSRVIMAVRSLERGQAALSAVEAQTGIKGVAEVWHLDLANFDSVKKFSAKVEQDLERVDGLLENAVAAEGSWVVAQGMESSITVNVVGTMLLAVLLMPYLSGCAAKFSCQPCIGIVTSSMAFGRQNDLRKIDKGQDVLVDVNNSSKWSMDGANRYSLSKLLQVLAVRRLARLAPVGKTGVVINLINPGLSSTGLVRYSSFSTKLIISTLRLLIGRSAEWGSRTLLHGMAAGEESHGKYLSYCEIKE</sequence>
<dbReference type="AlphaFoldDB" id="A0A9P9AIX6"/>
<keyword evidence="1" id="KW-0560">Oxidoreductase</keyword>
<dbReference type="SUPFAM" id="SSF51735">
    <property type="entry name" value="NAD(P)-binding Rossmann-fold domains"/>
    <property type="match status" value="1"/>
</dbReference>
<evidence type="ECO:0000256" key="1">
    <source>
        <dbReference type="ARBA" id="ARBA00023002"/>
    </source>
</evidence>
<dbReference type="PRINTS" id="PR00081">
    <property type="entry name" value="GDHRDH"/>
</dbReference>
<dbReference type="GO" id="GO:0016491">
    <property type="term" value="F:oxidoreductase activity"/>
    <property type="evidence" value="ECO:0007669"/>
    <property type="project" value="UniProtKB-KW"/>
</dbReference>
<reference evidence="2 3" key="1">
    <citation type="journal article" date="2021" name="Nat. Commun.">
        <title>Genetic determinants of endophytism in the Arabidopsis root mycobiome.</title>
        <authorList>
            <person name="Mesny F."/>
            <person name="Miyauchi S."/>
            <person name="Thiergart T."/>
            <person name="Pickel B."/>
            <person name="Atanasova L."/>
            <person name="Karlsson M."/>
            <person name="Huettel B."/>
            <person name="Barry K.W."/>
            <person name="Haridas S."/>
            <person name="Chen C."/>
            <person name="Bauer D."/>
            <person name="Andreopoulos W."/>
            <person name="Pangilinan J."/>
            <person name="LaButti K."/>
            <person name="Riley R."/>
            <person name="Lipzen A."/>
            <person name="Clum A."/>
            <person name="Drula E."/>
            <person name="Henrissat B."/>
            <person name="Kohler A."/>
            <person name="Grigoriev I.V."/>
            <person name="Martin F.M."/>
            <person name="Hacquard S."/>
        </authorList>
    </citation>
    <scope>NUCLEOTIDE SEQUENCE [LARGE SCALE GENOMIC DNA]</scope>
    <source>
        <strain evidence="2 3">MPI-CAGE-CH-0241</strain>
    </source>
</reference>